<name>A0ABN7MWV9_9BURK</name>
<protein>
    <submittedName>
        <fullName evidence="1">Uncharacterized protein</fullName>
    </submittedName>
</protein>
<gene>
    <name evidence="1" type="ORF">R69888_06032</name>
</gene>
<accession>A0ABN7MWV9</accession>
<sequence length="92" mass="10061">MAYTSTPLGDARPFEYTADTVSGDTLELAASTNSPKFAAKMLGYDYKTFGTMLHKFKDANGLGPADNSIFHDNGDVEFNGRIFEDSIHDYAP</sequence>
<dbReference type="EMBL" id="CAJNBK010000028">
    <property type="protein sequence ID" value="CAE6819476.1"/>
    <property type="molecule type" value="Genomic_DNA"/>
</dbReference>
<reference evidence="1 2" key="1">
    <citation type="submission" date="2021-02" db="EMBL/GenBank/DDBJ databases">
        <authorList>
            <person name="Vanwijnsberghe S."/>
        </authorList>
    </citation>
    <scope>NUCLEOTIDE SEQUENCE [LARGE SCALE GENOMIC DNA]</scope>
    <source>
        <strain evidence="1 2">LMG 31837</strain>
    </source>
</reference>
<keyword evidence="2" id="KW-1185">Reference proteome</keyword>
<evidence type="ECO:0000313" key="1">
    <source>
        <dbReference type="EMBL" id="CAE6819476.1"/>
    </source>
</evidence>
<dbReference type="Proteomes" id="UP000672526">
    <property type="component" value="Unassembled WGS sequence"/>
</dbReference>
<comment type="caution">
    <text evidence="1">The sequence shown here is derived from an EMBL/GenBank/DDBJ whole genome shotgun (WGS) entry which is preliminary data.</text>
</comment>
<proteinExistence type="predicted"/>
<organism evidence="1 2">
    <name type="scientific">Paraburkholderia haematera</name>
    <dbReference type="NCBI Taxonomy" id="2793077"/>
    <lineage>
        <taxon>Bacteria</taxon>
        <taxon>Pseudomonadati</taxon>
        <taxon>Pseudomonadota</taxon>
        <taxon>Betaproteobacteria</taxon>
        <taxon>Burkholderiales</taxon>
        <taxon>Burkholderiaceae</taxon>
        <taxon>Paraburkholderia</taxon>
    </lineage>
</organism>
<evidence type="ECO:0000313" key="2">
    <source>
        <dbReference type="Proteomes" id="UP000672526"/>
    </source>
</evidence>